<accession>A0A564YI96</accession>
<gene>
    <name evidence="2" type="ORF">WMSIL1_LOCUS6211</name>
</gene>
<keyword evidence="3" id="KW-1185">Reference proteome</keyword>
<sequence length="303" mass="34128">MLSSDYKNYNAYLNNSVEYNNEINKSIDDFVSQFQTKATRTYNKTLDFQNHYVKPIRDLMITELEQAKKKLGDIQDLVISNLTGSTSNRSNTDEFEKHVENKIGELEYNVNAARELVSRFNHRCDRCEKRKPLSASSSQGLAQSQLDSLILCDAEQALDSESEPKYNEKEAGRRLQTLCRSNSCNVQTEPVSLSFSSSPTPKEIPVNIKSIVPSQSSTVFRRSSSLIRLAPLKLRPTLKHSTQLSRSKNLGNRAGDEGESLATSLPIKNVSKNISNCNPSITVNFTQNDSRKLPSLRPLKAYR</sequence>
<feature type="compositionally biased region" description="Polar residues" evidence="1">
    <location>
        <begin position="240"/>
        <end position="250"/>
    </location>
</feature>
<evidence type="ECO:0000313" key="3">
    <source>
        <dbReference type="Proteomes" id="UP000321570"/>
    </source>
</evidence>
<organism evidence="2 3">
    <name type="scientific">Hymenolepis diminuta</name>
    <name type="common">Rat tapeworm</name>
    <dbReference type="NCBI Taxonomy" id="6216"/>
    <lineage>
        <taxon>Eukaryota</taxon>
        <taxon>Metazoa</taxon>
        <taxon>Spiralia</taxon>
        <taxon>Lophotrochozoa</taxon>
        <taxon>Platyhelminthes</taxon>
        <taxon>Cestoda</taxon>
        <taxon>Eucestoda</taxon>
        <taxon>Cyclophyllidea</taxon>
        <taxon>Hymenolepididae</taxon>
        <taxon>Hymenolepis</taxon>
    </lineage>
</organism>
<reference evidence="2 3" key="1">
    <citation type="submission" date="2019-07" db="EMBL/GenBank/DDBJ databases">
        <authorList>
            <person name="Jastrzebski P J."/>
            <person name="Paukszto L."/>
            <person name="Jastrzebski P J."/>
        </authorList>
    </citation>
    <scope>NUCLEOTIDE SEQUENCE [LARGE SCALE GENOMIC DNA]</scope>
    <source>
        <strain evidence="2 3">WMS-il1</strain>
    </source>
</reference>
<evidence type="ECO:0000256" key="1">
    <source>
        <dbReference type="SAM" id="MobiDB-lite"/>
    </source>
</evidence>
<evidence type="ECO:0000313" key="2">
    <source>
        <dbReference type="EMBL" id="VUZ46458.1"/>
    </source>
</evidence>
<name>A0A564YI96_HYMDI</name>
<dbReference type="AlphaFoldDB" id="A0A564YI96"/>
<proteinExistence type="predicted"/>
<feature type="region of interest" description="Disordered" evidence="1">
    <location>
        <begin position="240"/>
        <end position="259"/>
    </location>
</feature>
<dbReference type="EMBL" id="CABIJS010000221">
    <property type="protein sequence ID" value="VUZ46458.1"/>
    <property type="molecule type" value="Genomic_DNA"/>
</dbReference>
<protein>
    <submittedName>
        <fullName evidence="2">Uncharacterized protein</fullName>
    </submittedName>
</protein>
<dbReference type="Proteomes" id="UP000321570">
    <property type="component" value="Unassembled WGS sequence"/>
</dbReference>